<protein>
    <submittedName>
        <fullName evidence="1">Uncharacterized protein</fullName>
    </submittedName>
</protein>
<name>A0A4Y2NCA3_ARAVE</name>
<dbReference type="AlphaFoldDB" id="A0A4Y2NCA3"/>
<accession>A0A4Y2NCA3</accession>
<keyword evidence="2" id="KW-1185">Reference proteome</keyword>
<evidence type="ECO:0000313" key="2">
    <source>
        <dbReference type="Proteomes" id="UP000499080"/>
    </source>
</evidence>
<gene>
    <name evidence="1" type="ORF">AVEN_122749_1</name>
</gene>
<dbReference type="EMBL" id="BGPR01008861">
    <property type="protein sequence ID" value="GBN36563.1"/>
    <property type="molecule type" value="Genomic_DNA"/>
</dbReference>
<reference evidence="1 2" key="1">
    <citation type="journal article" date="2019" name="Sci. Rep.">
        <title>Orb-weaving spider Araneus ventricosus genome elucidates the spidroin gene catalogue.</title>
        <authorList>
            <person name="Kono N."/>
            <person name="Nakamura H."/>
            <person name="Ohtoshi R."/>
            <person name="Moran D.A.P."/>
            <person name="Shinohara A."/>
            <person name="Yoshida Y."/>
            <person name="Fujiwara M."/>
            <person name="Mori M."/>
            <person name="Tomita M."/>
            <person name="Arakawa K."/>
        </authorList>
    </citation>
    <scope>NUCLEOTIDE SEQUENCE [LARGE SCALE GENOMIC DNA]</scope>
</reference>
<proteinExistence type="predicted"/>
<sequence length="142" mass="16074">MDSPNLGGHLPHHPCYNLPLRHTEMGCGLQGYLDTLQGLSPKRSQNLPSKEANRLKPAFFAVKGKYLDGPGRLAWCQRVNVQQAQYTEDFQWNRISNRESLGHKSETLPQCHLGLSNYEDRILNITRRPLLIPLGSLSRVNS</sequence>
<comment type="caution">
    <text evidence="1">The sequence shown here is derived from an EMBL/GenBank/DDBJ whole genome shotgun (WGS) entry which is preliminary data.</text>
</comment>
<evidence type="ECO:0000313" key="1">
    <source>
        <dbReference type="EMBL" id="GBN36563.1"/>
    </source>
</evidence>
<organism evidence="1 2">
    <name type="scientific">Araneus ventricosus</name>
    <name type="common">Orbweaver spider</name>
    <name type="synonym">Epeira ventricosa</name>
    <dbReference type="NCBI Taxonomy" id="182803"/>
    <lineage>
        <taxon>Eukaryota</taxon>
        <taxon>Metazoa</taxon>
        <taxon>Ecdysozoa</taxon>
        <taxon>Arthropoda</taxon>
        <taxon>Chelicerata</taxon>
        <taxon>Arachnida</taxon>
        <taxon>Araneae</taxon>
        <taxon>Araneomorphae</taxon>
        <taxon>Entelegynae</taxon>
        <taxon>Araneoidea</taxon>
        <taxon>Araneidae</taxon>
        <taxon>Araneus</taxon>
    </lineage>
</organism>
<dbReference type="Proteomes" id="UP000499080">
    <property type="component" value="Unassembled WGS sequence"/>
</dbReference>